<evidence type="ECO:0000313" key="2">
    <source>
        <dbReference type="Proteomes" id="UP000072421"/>
    </source>
</evidence>
<dbReference type="EMBL" id="CP013232">
    <property type="protein sequence ID" value="AMO97491.1"/>
    <property type="molecule type" value="Genomic_DNA"/>
</dbReference>
<reference evidence="1 2" key="1">
    <citation type="submission" date="2015-11" db="EMBL/GenBank/DDBJ databases">
        <title>Exploring the genomic traits of fungus-feeding bacterial genus Collimonas.</title>
        <authorList>
            <person name="Song C."/>
            <person name="Schmidt R."/>
            <person name="de Jager V."/>
            <person name="Krzyzanowska D."/>
            <person name="Jongedijk E."/>
            <person name="Cankar K."/>
            <person name="Beekwilder J."/>
            <person name="van Veen A."/>
            <person name="de Boer W."/>
            <person name="van Veen J.A."/>
            <person name="Garbeva P."/>
        </authorList>
    </citation>
    <scope>NUCLEOTIDE SEQUENCE [LARGE SCALE GENOMIC DNA]</scope>
    <source>
        <strain evidence="1 2">Ter6</strain>
    </source>
</reference>
<proteinExistence type="predicted"/>
<dbReference type="AlphaFoldDB" id="A0A127PJ86"/>
<dbReference type="Proteomes" id="UP000072421">
    <property type="component" value="Chromosome"/>
</dbReference>
<accession>A0A127PJ86</accession>
<evidence type="ECO:0000313" key="1">
    <source>
        <dbReference type="EMBL" id="AMO97491.1"/>
    </source>
</evidence>
<name>A0A127PJ86_9BURK</name>
<sequence>MTFRNGFGSEEVLMCHNRLLQKNSGDHVAVKPVEPATL</sequence>
<organism evidence="1">
    <name type="scientific">Collimonas fungivorans</name>
    <dbReference type="NCBI Taxonomy" id="158899"/>
    <lineage>
        <taxon>Bacteria</taxon>
        <taxon>Pseudomonadati</taxon>
        <taxon>Pseudomonadota</taxon>
        <taxon>Betaproteobacteria</taxon>
        <taxon>Burkholderiales</taxon>
        <taxon>Oxalobacteraceae</taxon>
        <taxon>Collimonas</taxon>
    </lineage>
</organism>
<gene>
    <name evidence="1" type="ORF">CFter6_4917</name>
</gene>
<protein>
    <submittedName>
        <fullName evidence="1">Uncharacterized protein</fullName>
    </submittedName>
</protein>